<evidence type="ECO:0000256" key="1">
    <source>
        <dbReference type="SAM" id="MobiDB-lite"/>
    </source>
</evidence>
<evidence type="ECO:0000256" key="2">
    <source>
        <dbReference type="SAM" id="SignalP"/>
    </source>
</evidence>
<feature type="region of interest" description="Disordered" evidence="1">
    <location>
        <begin position="25"/>
        <end position="66"/>
    </location>
</feature>
<feature type="chain" id="PRO_5045915779" evidence="2">
    <location>
        <begin position="24"/>
        <end position="66"/>
    </location>
</feature>
<evidence type="ECO:0000313" key="4">
    <source>
        <dbReference type="Proteomes" id="UP001201985"/>
    </source>
</evidence>
<keyword evidence="4" id="KW-1185">Reference proteome</keyword>
<organism evidence="3 4">
    <name type="scientific">Teichococcus vastitatis</name>
    <dbReference type="NCBI Taxonomy" id="2307076"/>
    <lineage>
        <taxon>Bacteria</taxon>
        <taxon>Pseudomonadati</taxon>
        <taxon>Pseudomonadota</taxon>
        <taxon>Alphaproteobacteria</taxon>
        <taxon>Acetobacterales</taxon>
        <taxon>Roseomonadaceae</taxon>
        <taxon>Roseomonas</taxon>
    </lineage>
</organism>
<reference evidence="3 4" key="1">
    <citation type="submission" date="2022-03" db="EMBL/GenBank/DDBJ databases">
        <title>Complete genome analysis of Roseomonas KG 17.1 : a prolific producer of plant growth promoters.</title>
        <authorList>
            <person name="Saadouli I."/>
            <person name="Najjari A."/>
            <person name="Mosbah A."/>
            <person name="Ouzari H.I."/>
        </authorList>
    </citation>
    <scope>NUCLEOTIDE SEQUENCE [LARGE SCALE GENOMIC DNA]</scope>
    <source>
        <strain evidence="3 4">KG17-1</strain>
    </source>
</reference>
<dbReference type="RefSeq" id="WP_120009210.1">
    <property type="nucleotide sequence ID" value="NZ_JALBUU010000004.1"/>
</dbReference>
<accession>A0ABS9W0V3</accession>
<protein>
    <submittedName>
        <fullName evidence="3">Uncharacterized protein</fullName>
    </submittedName>
</protein>
<sequence>MTHLLLRLALPASLLLAGCSGRAMPDLSGAHGTTAQAVRGEAPGAPPLRPESGNIWSEGLTPSARP</sequence>
<proteinExistence type="predicted"/>
<gene>
    <name evidence="3" type="ORF">MON41_04020</name>
</gene>
<comment type="caution">
    <text evidence="3">The sequence shown here is derived from an EMBL/GenBank/DDBJ whole genome shotgun (WGS) entry which is preliminary data.</text>
</comment>
<name>A0ABS9W0V3_9PROT</name>
<evidence type="ECO:0000313" key="3">
    <source>
        <dbReference type="EMBL" id="MCI0752928.1"/>
    </source>
</evidence>
<dbReference type="PROSITE" id="PS51257">
    <property type="entry name" value="PROKAR_LIPOPROTEIN"/>
    <property type="match status" value="1"/>
</dbReference>
<dbReference type="EMBL" id="JALBUU010000004">
    <property type="protein sequence ID" value="MCI0752928.1"/>
    <property type="molecule type" value="Genomic_DNA"/>
</dbReference>
<keyword evidence="2" id="KW-0732">Signal</keyword>
<dbReference type="Proteomes" id="UP001201985">
    <property type="component" value="Unassembled WGS sequence"/>
</dbReference>
<feature type="signal peptide" evidence="2">
    <location>
        <begin position="1"/>
        <end position="23"/>
    </location>
</feature>